<dbReference type="InterPro" id="IPR051117">
    <property type="entry name" value="TRG_var/const_region"/>
</dbReference>
<dbReference type="EMBL" id="CM004476">
    <property type="protein sequence ID" value="OCT76077.1"/>
    <property type="molecule type" value="Genomic_DNA"/>
</dbReference>
<keyword evidence="6" id="KW-0393">Immunoglobulin domain</keyword>
<organism evidence="8 9">
    <name type="scientific">Xenopus laevis</name>
    <name type="common">African clawed frog</name>
    <dbReference type="NCBI Taxonomy" id="8355"/>
    <lineage>
        <taxon>Eukaryota</taxon>
        <taxon>Metazoa</taxon>
        <taxon>Chordata</taxon>
        <taxon>Craniata</taxon>
        <taxon>Vertebrata</taxon>
        <taxon>Euteleostomi</taxon>
        <taxon>Amphibia</taxon>
        <taxon>Batrachia</taxon>
        <taxon>Anura</taxon>
        <taxon>Pipoidea</taxon>
        <taxon>Pipidae</taxon>
        <taxon>Xenopodinae</taxon>
        <taxon>Xenopus</taxon>
        <taxon>Xenopus</taxon>
    </lineage>
</organism>
<dbReference type="GO" id="GO:0016020">
    <property type="term" value="C:membrane"/>
    <property type="evidence" value="ECO:0007669"/>
    <property type="project" value="UniProtKB-SubCell"/>
</dbReference>
<dbReference type="OMA" id="FENDAIH"/>
<dbReference type="Pfam" id="PF07686">
    <property type="entry name" value="V-set"/>
    <property type="match status" value="1"/>
</dbReference>
<gene>
    <name evidence="8" type="ORF">XELAEV_18031265mg</name>
</gene>
<sequence>GYPRVIIQQTLLSLTKIGTGISTARIKCQVKRESTDSSIVHWYMQKENEAIKRLLYIADLKPTYDPGIEENKFDSDKNSDIYTLIIQQIRVEDAATYYCANWDWDTQ</sequence>
<dbReference type="InterPro" id="IPR013106">
    <property type="entry name" value="Ig_V-set"/>
</dbReference>
<comment type="subcellular location">
    <subcellularLocation>
        <location evidence="1">Membrane</location>
    </subcellularLocation>
</comment>
<dbReference type="PANTHER" id="PTHR19256">
    <property type="entry name" value="T-CELL RECEPTOR GAMMA CHAIN"/>
    <property type="match status" value="1"/>
</dbReference>
<proteinExistence type="predicted"/>
<evidence type="ECO:0000256" key="4">
    <source>
        <dbReference type="ARBA" id="ARBA00023136"/>
    </source>
</evidence>
<evidence type="ECO:0000313" key="9">
    <source>
        <dbReference type="Proteomes" id="UP000694892"/>
    </source>
</evidence>
<dbReference type="PANTHER" id="PTHR19256:SF65">
    <property type="entry name" value="T CELL RECEPTOR GAMMA CONSTANT 1-RELATED"/>
    <property type="match status" value="1"/>
</dbReference>
<dbReference type="AlphaFoldDB" id="A0A974CNH2"/>
<dbReference type="PROSITE" id="PS50835">
    <property type="entry name" value="IG_LIKE"/>
    <property type="match status" value="1"/>
</dbReference>
<dbReference type="Gene3D" id="2.60.40.10">
    <property type="entry name" value="Immunoglobulins"/>
    <property type="match status" value="1"/>
</dbReference>
<dbReference type="InterPro" id="IPR013783">
    <property type="entry name" value="Ig-like_fold"/>
</dbReference>
<dbReference type="InterPro" id="IPR036179">
    <property type="entry name" value="Ig-like_dom_sf"/>
</dbReference>
<evidence type="ECO:0000256" key="3">
    <source>
        <dbReference type="ARBA" id="ARBA00022989"/>
    </source>
</evidence>
<reference evidence="9" key="1">
    <citation type="journal article" date="2016" name="Nature">
        <title>Genome evolution in the allotetraploid frog Xenopus laevis.</title>
        <authorList>
            <person name="Session A.M."/>
            <person name="Uno Y."/>
            <person name="Kwon T."/>
            <person name="Chapman J.A."/>
            <person name="Toyoda A."/>
            <person name="Takahashi S."/>
            <person name="Fukui A."/>
            <person name="Hikosaka A."/>
            <person name="Suzuki A."/>
            <person name="Kondo M."/>
            <person name="van Heeringen S.J."/>
            <person name="Quigley I."/>
            <person name="Heinz S."/>
            <person name="Ogino H."/>
            <person name="Ochi H."/>
            <person name="Hellsten U."/>
            <person name="Lyons J.B."/>
            <person name="Simakov O."/>
            <person name="Putnam N."/>
            <person name="Stites J."/>
            <person name="Kuroki Y."/>
            <person name="Tanaka T."/>
            <person name="Michiue T."/>
            <person name="Watanabe M."/>
            <person name="Bogdanovic O."/>
            <person name="Lister R."/>
            <person name="Georgiou G."/>
            <person name="Paranjpe S.S."/>
            <person name="van Kruijsbergen I."/>
            <person name="Shu S."/>
            <person name="Carlson J."/>
            <person name="Kinoshita T."/>
            <person name="Ohta Y."/>
            <person name="Mawaribuchi S."/>
            <person name="Jenkins J."/>
            <person name="Grimwood J."/>
            <person name="Schmutz J."/>
            <person name="Mitros T."/>
            <person name="Mozaffari S.V."/>
            <person name="Suzuki Y."/>
            <person name="Haramoto Y."/>
            <person name="Yamamoto T.S."/>
            <person name="Takagi C."/>
            <person name="Heald R."/>
            <person name="Miller K."/>
            <person name="Haudenschild C."/>
            <person name="Kitzman J."/>
            <person name="Nakayama T."/>
            <person name="Izutsu Y."/>
            <person name="Robert J."/>
            <person name="Fortriede J."/>
            <person name="Burns K."/>
            <person name="Lotay V."/>
            <person name="Karimi K."/>
            <person name="Yasuoka Y."/>
            <person name="Dichmann D.S."/>
            <person name="Flajnik M.F."/>
            <person name="Houston D.W."/>
            <person name="Shendure J."/>
            <person name="DuPasquier L."/>
            <person name="Vize P.D."/>
            <person name="Zorn A.M."/>
            <person name="Ito M."/>
            <person name="Marcotte E.M."/>
            <person name="Wallingford J.B."/>
            <person name="Ito Y."/>
            <person name="Asashima M."/>
            <person name="Ueno N."/>
            <person name="Matsuda Y."/>
            <person name="Veenstra G.J."/>
            <person name="Fujiyama A."/>
            <person name="Harland R.M."/>
            <person name="Taira M."/>
            <person name="Rokhsar D.S."/>
        </authorList>
    </citation>
    <scope>NUCLEOTIDE SEQUENCE [LARGE SCALE GENOMIC DNA]</scope>
    <source>
        <strain evidence="9">J</strain>
    </source>
</reference>
<protein>
    <recommendedName>
        <fullName evidence="7">Ig-like domain-containing protein</fullName>
    </recommendedName>
</protein>
<feature type="domain" description="Ig-like" evidence="7">
    <location>
        <begin position="3"/>
        <end position="107"/>
    </location>
</feature>
<feature type="non-terminal residue" evidence="8">
    <location>
        <position position="1"/>
    </location>
</feature>
<accession>A0A974CNH2</accession>
<evidence type="ECO:0000313" key="8">
    <source>
        <dbReference type="EMBL" id="OCT76077.1"/>
    </source>
</evidence>
<dbReference type="SMART" id="SM00406">
    <property type="entry name" value="IGv"/>
    <property type="match status" value="1"/>
</dbReference>
<keyword evidence="4" id="KW-0472">Membrane</keyword>
<evidence type="ECO:0000256" key="2">
    <source>
        <dbReference type="ARBA" id="ARBA00022692"/>
    </source>
</evidence>
<evidence type="ECO:0000256" key="1">
    <source>
        <dbReference type="ARBA" id="ARBA00004370"/>
    </source>
</evidence>
<keyword evidence="3" id="KW-1133">Transmembrane helix</keyword>
<name>A0A974CNH2_XENLA</name>
<keyword evidence="5" id="KW-0675">Receptor</keyword>
<keyword evidence="2" id="KW-0812">Transmembrane</keyword>
<evidence type="ECO:0000256" key="6">
    <source>
        <dbReference type="ARBA" id="ARBA00023319"/>
    </source>
</evidence>
<dbReference type="InterPro" id="IPR007110">
    <property type="entry name" value="Ig-like_dom"/>
</dbReference>
<dbReference type="Proteomes" id="UP000694892">
    <property type="component" value="Chromosome 6L"/>
</dbReference>
<evidence type="ECO:0000256" key="5">
    <source>
        <dbReference type="ARBA" id="ARBA00023170"/>
    </source>
</evidence>
<dbReference type="SUPFAM" id="SSF48726">
    <property type="entry name" value="Immunoglobulin"/>
    <property type="match status" value="1"/>
</dbReference>
<evidence type="ECO:0000259" key="7">
    <source>
        <dbReference type="PROSITE" id="PS50835"/>
    </source>
</evidence>